<accession>A0ACC0DT11</accession>
<dbReference type="Proteomes" id="UP001060170">
    <property type="component" value="Chromosome 16"/>
</dbReference>
<evidence type="ECO:0000313" key="2">
    <source>
        <dbReference type="Proteomes" id="UP001060170"/>
    </source>
</evidence>
<organism evidence="1 2">
    <name type="scientific">Puccinia striiformis f. sp. tritici</name>
    <dbReference type="NCBI Taxonomy" id="168172"/>
    <lineage>
        <taxon>Eukaryota</taxon>
        <taxon>Fungi</taxon>
        <taxon>Dikarya</taxon>
        <taxon>Basidiomycota</taxon>
        <taxon>Pucciniomycotina</taxon>
        <taxon>Pucciniomycetes</taxon>
        <taxon>Pucciniales</taxon>
        <taxon>Pucciniaceae</taxon>
        <taxon>Puccinia</taxon>
    </lineage>
</organism>
<reference evidence="2" key="2">
    <citation type="journal article" date="2018" name="Mol. Plant Microbe Interact.">
        <title>Genome sequence resources for the wheat stripe rust pathogen (Puccinia striiformis f. sp. tritici) and the barley stripe rust pathogen (Puccinia striiformis f. sp. hordei).</title>
        <authorList>
            <person name="Xia C."/>
            <person name="Wang M."/>
            <person name="Yin C."/>
            <person name="Cornejo O.E."/>
            <person name="Hulbert S.H."/>
            <person name="Chen X."/>
        </authorList>
    </citation>
    <scope>NUCLEOTIDE SEQUENCE [LARGE SCALE GENOMIC DNA]</scope>
    <source>
        <strain evidence="2">93-210</strain>
    </source>
</reference>
<name>A0ACC0DT11_9BASI</name>
<dbReference type="EMBL" id="CM045880">
    <property type="protein sequence ID" value="KAI7938159.1"/>
    <property type="molecule type" value="Genomic_DNA"/>
</dbReference>
<reference evidence="2" key="1">
    <citation type="journal article" date="2018" name="BMC Genomics">
        <title>Genomic insights into host adaptation between the wheat stripe rust pathogen (Puccinia striiformis f. sp. tritici) and the barley stripe rust pathogen (Puccinia striiformis f. sp. hordei).</title>
        <authorList>
            <person name="Xia C."/>
            <person name="Wang M."/>
            <person name="Yin C."/>
            <person name="Cornejo O.E."/>
            <person name="Hulbert S.H."/>
            <person name="Chen X."/>
        </authorList>
    </citation>
    <scope>NUCLEOTIDE SEQUENCE [LARGE SCALE GENOMIC DNA]</scope>
    <source>
        <strain evidence="2">93-210</strain>
    </source>
</reference>
<keyword evidence="2" id="KW-1185">Reference proteome</keyword>
<comment type="caution">
    <text evidence="1">The sequence shown here is derived from an EMBL/GenBank/DDBJ whole genome shotgun (WGS) entry which is preliminary data.</text>
</comment>
<sequence length="259" mass="29896">MYVFGLRDRISLELAERKRDNHEERLRIIQIEDQTPHRKRNLWLKLLSLDGTKDTPVEVLHVILLGPVKYLWLYGISQERMTSFSKYPCQHGHRGPQPSTADTPEVLRQHYPNREIMMIAALNLNEKNTIRPGSFVLEQHPFNPHGSVGFVDSIWEVGPRVFYAKINKCIKIGIQQENSMTILSKEERYVYTPVEKPDSSLGFIPIQQIICTLNVQHDCFSGNCPTFQTTLAPVGRQEGTTVTQQLLHTDNNRYLFVVE</sequence>
<gene>
    <name evidence="1" type="ORF">MJO28_015079</name>
</gene>
<proteinExistence type="predicted"/>
<reference evidence="1 2" key="3">
    <citation type="journal article" date="2022" name="Microbiol. Spectr.">
        <title>Folding features and dynamics of 3D genome architecture in plant fungal pathogens.</title>
        <authorList>
            <person name="Xia C."/>
        </authorList>
    </citation>
    <scope>NUCLEOTIDE SEQUENCE [LARGE SCALE GENOMIC DNA]</scope>
    <source>
        <strain evidence="1 2">93-210</strain>
    </source>
</reference>
<evidence type="ECO:0000313" key="1">
    <source>
        <dbReference type="EMBL" id="KAI7938159.1"/>
    </source>
</evidence>
<protein>
    <submittedName>
        <fullName evidence="1">Uncharacterized protein</fullName>
    </submittedName>
</protein>